<reference evidence="7" key="1">
    <citation type="submission" date="2021-03" db="EMBL/GenBank/DDBJ databases">
        <authorList>
            <person name="Li Z."/>
            <person name="Yang C."/>
        </authorList>
    </citation>
    <scope>NUCLEOTIDE SEQUENCE</scope>
    <source>
        <strain evidence="7">Dzin_1.0</strain>
        <tissue evidence="7">Leaf</tissue>
    </source>
</reference>
<comment type="function">
    <text evidence="5">Component of the cleavage factor Im (CFIm) complex that plays a key role in pre-mRNA 3'-processing. Involved in association with CPSF6 or CPSF7 in pre-MRNA 3'-end poly(A) site cleavage and poly(A) addition. NUDT21/CPSF5 binds to cleavage and polyadenylation RNA substrates. The homodimer mediates simultaneous sequence-specific recognition of two 5'-UGUA-3' elements within the pre-mRNA. Binds to, but does not hydrolyze mono- and di-adenosine nucleotides. May have a role in mRNA export.</text>
</comment>
<evidence type="ECO:0000256" key="2">
    <source>
        <dbReference type="ARBA" id="ARBA00022664"/>
    </source>
</evidence>
<comment type="subunit">
    <text evidence="6">Homodimer. Component of the cleavage factor Im (CFIm) complex.</text>
</comment>
<comment type="similarity">
    <text evidence="1 6">Belongs to the Nudix hydrolase family. CPSF5 subfamily.</text>
</comment>
<dbReference type="InterPro" id="IPR016706">
    <property type="entry name" value="Cleav_polyA_spec_factor_su5"/>
</dbReference>
<dbReference type="AlphaFoldDB" id="A0A9D5D6S1"/>
<keyword evidence="4 6" id="KW-0539">Nucleus</keyword>
<dbReference type="FunFam" id="3.90.79.10:FF:000020">
    <property type="entry name" value="Pre-mRNA cleavage factor Im subunit 2"/>
    <property type="match status" value="1"/>
</dbReference>
<keyword evidence="2 6" id="KW-0507">mRNA processing</keyword>
<organism evidence="7 8">
    <name type="scientific">Dioscorea zingiberensis</name>
    <dbReference type="NCBI Taxonomy" id="325984"/>
    <lineage>
        <taxon>Eukaryota</taxon>
        <taxon>Viridiplantae</taxon>
        <taxon>Streptophyta</taxon>
        <taxon>Embryophyta</taxon>
        <taxon>Tracheophyta</taxon>
        <taxon>Spermatophyta</taxon>
        <taxon>Magnoliopsida</taxon>
        <taxon>Liliopsida</taxon>
        <taxon>Dioscoreales</taxon>
        <taxon>Dioscoreaceae</taxon>
        <taxon>Dioscorea</taxon>
    </lineage>
</organism>
<sequence>MGDENGGVGDGEVVDVYPLNRYYFGSKEAIADKDDSLADRIQRLKSNYEANGLRTCVEGVLLVELLGHPHVLLLQVKNSFFRLPGGRLRPGESVTEGLKRKLSNKLSPIESSMNDNWQIGECIGMWWRSSFDTLPYPYLPHNGRNPKQECTKLFLVRLPISRKFCVPKHMKLLAVPLFQVHDNCQTYGPVISGIPHMLSKFSLNIIQG</sequence>
<dbReference type="Proteomes" id="UP001085076">
    <property type="component" value="Miscellaneous, Linkage group lg01"/>
</dbReference>
<dbReference type="InterPro" id="IPR015797">
    <property type="entry name" value="NUDIX_hydrolase-like_dom_sf"/>
</dbReference>
<dbReference type="GO" id="GO:0005849">
    <property type="term" value="C:mRNA cleavage factor complex"/>
    <property type="evidence" value="ECO:0007669"/>
    <property type="project" value="UniProtKB-UniRule"/>
</dbReference>
<dbReference type="GO" id="GO:0031124">
    <property type="term" value="P:mRNA 3'-end processing"/>
    <property type="evidence" value="ECO:0007669"/>
    <property type="project" value="InterPro"/>
</dbReference>
<dbReference type="EMBL" id="JAGGNH010000001">
    <property type="protein sequence ID" value="KAJ0985507.1"/>
    <property type="molecule type" value="Genomic_DNA"/>
</dbReference>
<dbReference type="PIRSF" id="PIRSF017888">
    <property type="entry name" value="CPSF-25"/>
    <property type="match status" value="1"/>
</dbReference>
<dbReference type="SUPFAM" id="SSF55811">
    <property type="entry name" value="Nudix"/>
    <property type="match status" value="1"/>
</dbReference>
<dbReference type="CDD" id="cd18871">
    <property type="entry name" value="NUDIX_Cfim25_Nudt21"/>
    <property type="match status" value="1"/>
</dbReference>
<evidence type="ECO:0000256" key="4">
    <source>
        <dbReference type="ARBA" id="ARBA00023242"/>
    </source>
</evidence>
<evidence type="ECO:0000313" key="8">
    <source>
        <dbReference type="Proteomes" id="UP001085076"/>
    </source>
</evidence>
<evidence type="ECO:0000256" key="1">
    <source>
        <dbReference type="ARBA" id="ARBA00009710"/>
    </source>
</evidence>
<dbReference type="Gene3D" id="3.90.79.10">
    <property type="entry name" value="Nucleoside Triphosphate Pyrophosphohydrolase"/>
    <property type="match status" value="1"/>
</dbReference>
<dbReference type="PANTHER" id="PTHR13047">
    <property type="entry name" value="PRE-MRNA CLEAVAGE FACTOR IM, 25KD SUBUNIT"/>
    <property type="match status" value="1"/>
</dbReference>
<reference evidence="7" key="2">
    <citation type="journal article" date="2022" name="Hortic Res">
        <title>The genome of Dioscorea zingiberensis sheds light on the biosynthesis, origin and evolution of the medicinally important diosgenin saponins.</title>
        <authorList>
            <person name="Li Y."/>
            <person name="Tan C."/>
            <person name="Li Z."/>
            <person name="Guo J."/>
            <person name="Li S."/>
            <person name="Chen X."/>
            <person name="Wang C."/>
            <person name="Dai X."/>
            <person name="Yang H."/>
            <person name="Song W."/>
            <person name="Hou L."/>
            <person name="Xu J."/>
            <person name="Tong Z."/>
            <person name="Xu A."/>
            <person name="Yuan X."/>
            <person name="Wang W."/>
            <person name="Yang Q."/>
            <person name="Chen L."/>
            <person name="Sun Z."/>
            <person name="Wang K."/>
            <person name="Pan B."/>
            <person name="Chen J."/>
            <person name="Bao Y."/>
            <person name="Liu F."/>
            <person name="Qi X."/>
            <person name="Gang D.R."/>
            <person name="Wen J."/>
            <person name="Li J."/>
        </authorList>
    </citation>
    <scope>NUCLEOTIDE SEQUENCE</scope>
    <source>
        <strain evidence="7">Dzin_1.0</strain>
    </source>
</reference>
<protein>
    <recommendedName>
        <fullName evidence="6">Pre-mRNA cleavage factor Im 25 kDa subunit</fullName>
    </recommendedName>
</protein>
<gene>
    <name evidence="7" type="ORF">J5N97_003863</name>
</gene>
<evidence type="ECO:0000256" key="3">
    <source>
        <dbReference type="ARBA" id="ARBA00022884"/>
    </source>
</evidence>
<comment type="caution">
    <text evidence="7">The sequence shown here is derived from an EMBL/GenBank/DDBJ whole genome shotgun (WGS) entry which is preliminary data.</text>
</comment>
<name>A0A9D5D6S1_9LILI</name>
<dbReference type="OrthoDB" id="277288at2759"/>
<dbReference type="Pfam" id="PF13869">
    <property type="entry name" value="NUDIX_2"/>
    <property type="match status" value="1"/>
</dbReference>
<dbReference type="GO" id="GO:0003729">
    <property type="term" value="F:mRNA binding"/>
    <property type="evidence" value="ECO:0007669"/>
    <property type="project" value="UniProtKB-UniRule"/>
</dbReference>
<keyword evidence="3 6" id="KW-0694">RNA-binding</keyword>
<accession>A0A9D5D6S1</accession>
<comment type="subcellular location">
    <subcellularLocation>
        <location evidence="6">Nucleus</location>
    </subcellularLocation>
    <text evidence="6">In punctate subnuclear structures localized adjacent to nuclear speckles, called paraspeckles.</text>
</comment>
<proteinExistence type="inferred from homology"/>
<keyword evidence="8" id="KW-1185">Reference proteome</keyword>
<evidence type="ECO:0000256" key="6">
    <source>
        <dbReference type="PIRNR" id="PIRNR017888"/>
    </source>
</evidence>
<evidence type="ECO:0000256" key="5">
    <source>
        <dbReference type="ARBA" id="ARBA00054854"/>
    </source>
</evidence>
<evidence type="ECO:0000313" key="7">
    <source>
        <dbReference type="EMBL" id="KAJ0985507.1"/>
    </source>
</evidence>